<dbReference type="InterPro" id="IPR050260">
    <property type="entry name" value="FAD-bd_OxRdtase"/>
</dbReference>
<dbReference type="PRINTS" id="PR00368">
    <property type="entry name" value="FADPNR"/>
</dbReference>
<dbReference type="InParanoid" id="D8LVA2"/>
<dbReference type="PANTHER" id="PTHR43429:SF1">
    <property type="entry name" value="NAD(P)H SULFUR OXIDOREDUCTASE (COA-DEPENDENT)"/>
    <property type="match status" value="1"/>
</dbReference>
<protein>
    <submittedName>
        <fullName evidence="8">FAD-dependent pyridine nucleotide-disulphide oxidoreductase</fullName>
    </submittedName>
</protein>
<evidence type="ECO:0000259" key="7">
    <source>
        <dbReference type="PROSITE" id="PS50206"/>
    </source>
</evidence>
<evidence type="ECO:0000256" key="1">
    <source>
        <dbReference type="ARBA" id="ARBA00001974"/>
    </source>
</evidence>
<evidence type="ECO:0000256" key="5">
    <source>
        <dbReference type="ARBA" id="ARBA00023002"/>
    </source>
</evidence>
<comment type="similarity">
    <text evidence="2">Belongs to the class-III pyridine nucleotide-disulfide oxidoreductase family.</text>
</comment>
<dbReference type="InterPro" id="IPR001763">
    <property type="entry name" value="Rhodanese-like_dom"/>
</dbReference>
<sequence>MLRVNIAKRFFSAFPKGRKIVIVGGVAGGGSAAARLKRLDESANITIFEKGPYNAFANCGLPFYVGGIIPKEKSLLVSSQKQFKDYFDVDVKTNHEVISIDRKNKTVSVKDASDNISVVPYDKLILSPGSRPFIPDINGANAPGVFQLRDIPDSRQIKAWIESRNAKKAVIIGGGFIGLEMAESLKVKGLDVTVLERAPHVMPNLADELATVLESKMKEKGIAVNANNGVKEIISKEDNSLEVVCNDGSALPCDLVVMSVGVLPNSELAKAAGLELGVKGCIKVDDHMQTSDPDIYAVGDAIQVKDYVTGFDTHIPLAGPANRQGRIVADVLCGLNSYYRGSQGTSVCGMFDLCVAMTGQTRASLLRSKAMNPDDIGTVCVHSPNHANYYPGSTPIHLDLTFDRRTGAVLGAQAVGVQGVDKRIDVISSYIHMKGTVTDLVQAELCYSPPYGAAKDIVNLAGMVAENICRGLLSPVSWEQSFNEDVFRIDTRETSVCQADPVPGMTNIPLGNIRESLNKLPKDKVIDVSCRIGRTAYYAYRILEQNGFKVRHLPGGWNTWRLLPNKDKLK</sequence>
<reference evidence="8" key="1">
    <citation type="submission" date="2010-02" db="EMBL/GenBank/DDBJ databases">
        <title>Sequencing and annotation of the Blastocystis hominis genome.</title>
        <authorList>
            <person name="Wincker P."/>
        </authorList>
    </citation>
    <scope>NUCLEOTIDE SEQUENCE</scope>
    <source>
        <strain evidence="8">Singapore isolate B</strain>
    </source>
</reference>
<name>D8LVA2_BLAHO</name>
<evidence type="ECO:0000256" key="3">
    <source>
        <dbReference type="ARBA" id="ARBA00022630"/>
    </source>
</evidence>
<dbReference type="OrthoDB" id="432169at2759"/>
<dbReference type="PROSITE" id="PS50206">
    <property type="entry name" value="RHODANESE_3"/>
    <property type="match status" value="1"/>
</dbReference>
<dbReference type="InterPro" id="IPR036188">
    <property type="entry name" value="FAD/NAD-bd_sf"/>
</dbReference>
<dbReference type="Pfam" id="PF00581">
    <property type="entry name" value="Rhodanese"/>
    <property type="match status" value="1"/>
</dbReference>
<dbReference type="GeneID" id="24917484"/>
<dbReference type="Gene3D" id="3.40.250.10">
    <property type="entry name" value="Rhodanese-like domain"/>
    <property type="match status" value="1"/>
</dbReference>
<dbReference type="SMART" id="SM00450">
    <property type="entry name" value="RHOD"/>
    <property type="match status" value="1"/>
</dbReference>
<dbReference type="InterPro" id="IPR023753">
    <property type="entry name" value="FAD/NAD-binding_dom"/>
</dbReference>
<dbReference type="SUPFAM" id="SSF52821">
    <property type="entry name" value="Rhodanese/Cell cycle control phosphatase"/>
    <property type="match status" value="1"/>
</dbReference>
<dbReference type="AlphaFoldDB" id="D8LVA2"/>
<dbReference type="PANTHER" id="PTHR43429">
    <property type="entry name" value="PYRIDINE NUCLEOTIDE-DISULFIDE OXIDOREDUCTASE DOMAIN-CONTAINING"/>
    <property type="match status" value="1"/>
</dbReference>
<dbReference type="Gene3D" id="3.50.50.60">
    <property type="entry name" value="FAD/NAD(P)-binding domain"/>
    <property type="match status" value="2"/>
</dbReference>
<dbReference type="Pfam" id="PF07992">
    <property type="entry name" value="Pyr_redox_2"/>
    <property type="match status" value="1"/>
</dbReference>
<dbReference type="InterPro" id="IPR004099">
    <property type="entry name" value="Pyr_nucl-diS_OxRdtase_dimer"/>
</dbReference>
<feature type="domain" description="Rhodanese" evidence="7">
    <location>
        <begin position="489"/>
        <end position="569"/>
    </location>
</feature>
<dbReference type="Proteomes" id="UP000008312">
    <property type="component" value="Unassembled WGS sequence"/>
</dbReference>
<keyword evidence="5" id="KW-0560">Oxidoreductase</keyword>
<evidence type="ECO:0000256" key="6">
    <source>
        <dbReference type="ARBA" id="ARBA00023284"/>
    </source>
</evidence>
<keyword evidence="6" id="KW-0676">Redox-active center</keyword>
<evidence type="ECO:0000313" key="8">
    <source>
        <dbReference type="EMBL" id="CBK19741.2"/>
    </source>
</evidence>
<gene>
    <name evidence="8" type="ORF">GSBLH_T00000166001</name>
</gene>
<evidence type="ECO:0000256" key="4">
    <source>
        <dbReference type="ARBA" id="ARBA00022827"/>
    </source>
</evidence>
<organism evidence="8">
    <name type="scientific">Blastocystis hominis</name>
    <dbReference type="NCBI Taxonomy" id="12968"/>
    <lineage>
        <taxon>Eukaryota</taxon>
        <taxon>Sar</taxon>
        <taxon>Stramenopiles</taxon>
        <taxon>Bigyra</taxon>
        <taxon>Opalozoa</taxon>
        <taxon>Opalinata</taxon>
        <taxon>Blastocystidae</taxon>
        <taxon>Blastocystis</taxon>
    </lineage>
</organism>
<dbReference type="InterPro" id="IPR016156">
    <property type="entry name" value="FAD/NAD-linked_Rdtase_dimer_sf"/>
</dbReference>
<keyword evidence="3" id="KW-0285">Flavoprotein</keyword>
<evidence type="ECO:0000256" key="2">
    <source>
        <dbReference type="ARBA" id="ARBA00009130"/>
    </source>
</evidence>
<dbReference type="InterPro" id="IPR036873">
    <property type="entry name" value="Rhodanese-like_dom_sf"/>
</dbReference>
<evidence type="ECO:0000313" key="9">
    <source>
        <dbReference type="Proteomes" id="UP000008312"/>
    </source>
</evidence>
<keyword evidence="9" id="KW-1185">Reference proteome</keyword>
<dbReference type="Pfam" id="PF02852">
    <property type="entry name" value="Pyr_redox_dim"/>
    <property type="match status" value="1"/>
</dbReference>
<dbReference type="OMA" id="CPGPIMQ"/>
<proteinExistence type="inferred from homology"/>
<keyword evidence="4" id="KW-0274">FAD</keyword>
<dbReference type="EMBL" id="FN668638">
    <property type="protein sequence ID" value="CBK19741.2"/>
    <property type="molecule type" value="Genomic_DNA"/>
</dbReference>
<dbReference type="SUPFAM" id="SSF55424">
    <property type="entry name" value="FAD/NAD-linked reductases, dimerisation (C-terminal) domain"/>
    <property type="match status" value="1"/>
</dbReference>
<dbReference type="SUPFAM" id="SSF51905">
    <property type="entry name" value="FAD/NAD(P)-binding domain"/>
    <property type="match status" value="1"/>
</dbReference>
<dbReference type="PRINTS" id="PR00411">
    <property type="entry name" value="PNDRDTASEI"/>
</dbReference>
<accession>D8LVA2</accession>
<dbReference type="GO" id="GO:0016491">
    <property type="term" value="F:oxidoreductase activity"/>
    <property type="evidence" value="ECO:0007669"/>
    <property type="project" value="UniProtKB-KW"/>
</dbReference>
<dbReference type="RefSeq" id="XP_012893789.1">
    <property type="nucleotide sequence ID" value="XM_013038335.1"/>
</dbReference>
<comment type="cofactor">
    <cofactor evidence="1">
        <name>FAD</name>
        <dbReference type="ChEBI" id="CHEBI:57692"/>
    </cofactor>
</comment>